<dbReference type="EMBL" id="PDCK01000041">
    <property type="protein sequence ID" value="PRQ43127.1"/>
    <property type="molecule type" value="Genomic_DNA"/>
</dbReference>
<evidence type="ECO:0000313" key="1">
    <source>
        <dbReference type="EMBL" id="PRQ43127.1"/>
    </source>
</evidence>
<gene>
    <name evidence="1" type="ORF">RchiOBHm_Chr3g0465101</name>
</gene>
<dbReference type="Proteomes" id="UP000238479">
    <property type="component" value="Chromosome 3"/>
</dbReference>
<accession>A0A2P6R9M4</accession>
<organism evidence="1 2">
    <name type="scientific">Rosa chinensis</name>
    <name type="common">China rose</name>
    <dbReference type="NCBI Taxonomy" id="74649"/>
    <lineage>
        <taxon>Eukaryota</taxon>
        <taxon>Viridiplantae</taxon>
        <taxon>Streptophyta</taxon>
        <taxon>Embryophyta</taxon>
        <taxon>Tracheophyta</taxon>
        <taxon>Spermatophyta</taxon>
        <taxon>Magnoliopsida</taxon>
        <taxon>eudicotyledons</taxon>
        <taxon>Gunneridae</taxon>
        <taxon>Pentapetalae</taxon>
        <taxon>rosids</taxon>
        <taxon>fabids</taxon>
        <taxon>Rosales</taxon>
        <taxon>Rosaceae</taxon>
        <taxon>Rosoideae</taxon>
        <taxon>Rosoideae incertae sedis</taxon>
        <taxon>Rosa</taxon>
    </lineage>
</organism>
<dbReference type="Gramene" id="PRQ43127">
    <property type="protein sequence ID" value="PRQ43127"/>
    <property type="gene ID" value="RchiOBHm_Chr3g0465101"/>
</dbReference>
<evidence type="ECO:0000313" key="2">
    <source>
        <dbReference type="Proteomes" id="UP000238479"/>
    </source>
</evidence>
<keyword evidence="2" id="KW-1185">Reference proteome</keyword>
<dbReference type="AlphaFoldDB" id="A0A2P6R9M4"/>
<proteinExistence type="predicted"/>
<reference evidence="1 2" key="1">
    <citation type="journal article" date="2018" name="Nat. Genet.">
        <title>The Rosa genome provides new insights in the design of modern roses.</title>
        <authorList>
            <person name="Bendahmane M."/>
        </authorList>
    </citation>
    <scope>NUCLEOTIDE SEQUENCE [LARGE SCALE GENOMIC DNA]</scope>
    <source>
        <strain evidence="2">cv. Old Blush</strain>
    </source>
</reference>
<protein>
    <submittedName>
        <fullName evidence="1">Uncharacterized protein</fullName>
    </submittedName>
</protein>
<sequence>MLRPAAHPCYVIVGRVCVVFTQSGGGLRRRRGRGKVAGCGRSVSSRCSLWTSAGEERRCGAVERRDVLVSSLLLSSGSGRRRFGVLGIVDPDLDLFCLWIRMLLPFRLMSGWPDVLRRSCVASRCWDGWVPGRLGCLFRLRWDGDRIGWTHGDRRAERDGAPRRRFHASRTVWIWLAGRRRAACSLCSSLVGLCAVWTWALGPNSLYCFKFYCFLSFSGNGGYMPVISPCRVVAGRRGLGPGLHPLCAWSVLGRQRVPCVCKWSRSSSGSNVSALARRRVPCVCKWLLPPSGRVKLRVVGVLSRRQHNRKVVPMAFMLRSHRVLFLLCHRNVKANGEASSALFANWCLFEYMFFVEFPDIISGRTLYAYCNQGFRLNVPPLYSTVSLMKA</sequence>
<comment type="caution">
    <text evidence="1">The sequence shown here is derived from an EMBL/GenBank/DDBJ whole genome shotgun (WGS) entry which is preliminary data.</text>
</comment>
<name>A0A2P6R9M4_ROSCH</name>